<gene>
    <name evidence="3" type="ORF">H8K55_00795</name>
</gene>
<feature type="chain" id="PRO_5046028977" description="Nickel/cobalt transporter regulator" evidence="2">
    <location>
        <begin position="27"/>
        <end position="190"/>
    </location>
</feature>
<dbReference type="EMBL" id="JACOGA010000001">
    <property type="protein sequence ID" value="MBC3872108.1"/>
    <property type="molecule type" value="Genomic_DNA"/>
</dbReference>
<comment type="caution">
    <text evidence="3">The sequence shown here is derived from an EMBL/GenBank/DDBJ whole genome shotgun (WGS) entry which is preliminary data.</text>
</comment>
<feature type="region of interest" description="Disordered" evidence="1">
    <location>
        <begin position="27"/>
        <end position="89"/>
    </location>
</feature>
<accession>A0ABR6Y6B7</accession>
<evidence type="ECO:0000313" key="3">
    <source>
        <dbReference type="EMBL" id="MBC3872108.1"/>
    </source>
</evidence>
<evidence type="ECO:0000256" key="2">
    <source>
        <dbReference type="SAM" id="SignalP"/>
    </source>
</evidence>
<evidence type="ECO:0000313" key="4">
    <source>
        <dbReference type="Proteomes" id="UP000624279"/>
    </source>
</evidence>
<keyword evidence="2" id="KW-0732">Signal</keyword>
<dbReference type="Proteomes" id="UP000624279">
    <property type="component" value="Unassembled WGS sequence"/>
</dbReference>
<feature type="compositionally biased region" description="Basic and acidic residues" evidence="1">
    <location>
        <begin position="51"/>
        <end position="85"/>
    </location>
</feature>
<keyword evidence="4" id="KW-1185">Reference proteome</keyword>
<organism evidence="3 4">
    <name type="scientific">Undibacterium flavidum</name>
    <dbReference type="NCBI Taxonomy" id="2762297"/>
    <lineage>
        <taxon>Bacteria</taxon>
        <taxon>Pseudomonadati</taxon>
        <taxon>Pseudomonadota</taxon>
        <taxon>Betaproteobacteria</taxon>
        <taxon>Burkholderiales</taxon>
        <taxon>Oxalobacteraceae</taxon>
        <taxon>Undibacterium</taxon>
    </lineage>
</organism>
<evidence type="ECO:0008006" key="5">
    <source>
        <dbReference type="Google" id="ProtNLM"/>
    </source>
</evidence>
<protein>
    <recommendedName>
        <fullName evidence="5">Nickel/cobalt transporter regulator</fullName>
    </recommendedName>
</protein>
<proteinExistence type="predicted"/>
<sequence length="190" mass="21095">MKTLSTLHKTLLLLVSASLISAPALADKPSWAGSDQGKSEQHGKGKGHGKRDKDEERDRDDRGGRDERDDRDGRGDRGDKNERQASRTYFTTQQRTVFVDYYSNEFREKGCPPGLAKKNNGCLPPGQAKKWKRGQALPRGVIYEEVPQRVITVIGAPPAGHKFVRVANDILLMAVGTGMIIDAIEDLNRR</sequence>
<feature type="signal peptide" evidence="2">
    <location>
        <begin position="1"/>
        <end position="26"/>
    </location>
</feature>
<evidence type="ECO:0000256" key="1">
    <source>
        <dbReference type="SAM" id="MobiDB-lite"/>
    </source>
</evidence>
<dbReference type="RefSeq" id="WP_186940120.1">
    <property type="nucleotide sequence ID" value="NZ_JACOGA010000001.1"/>
</dbReference>
<name>A0ABR6Y6B7_9BURK</name>
<dbReference type="Gene3D" id="3.10.450.160">
    <property type="entry name" value="inner membrane protein cigr"/>
    <property type="match status" value="1"/>
</dbReference>
<reference evidence="3 4" key="1">
    <citation type="submission" date="2020-08" db="EMBL/GenBank/DDBJ databases">
        <title>Novel species isolated from subtropical streams in China.</title>
        <authorList>
            <person name="Lu H."/>
        </authorList>
    </citation>
    <scope>NUCLEOTIDE SEQUENCE [LARGE SCALE GENOMIC DNA]</scope>
    <source>
        <strain evidence="3 4">LX15W</strain>
    </source>
</reference>